<dbReference type="Gene3D" id="3.30.160.60">
    <property type="entry name" value="Classic Zinc Finger"/>
    <property type="match status" value="1"/>
</dbReference>
<dbReference type="GO" id="GO:0005634">
    <property type="term" value="C:nucleus"/>
    <property type="evidence" value="ECO:0007669"/>
    <property type="project" value="UniProtKB-SubCell"/>
</dbReference>
<comment type="subcellular location">
    <subcellularLocation>
        <location evidence="1">Nucleus</location>
    </subcellularLocation>
</comment>
<dbReference type="SMART" id="SM00355">
    <property type="entry name" value="ZnF_C2H2"/>
    <property type="match status" value="9"/>
</dbReference>
<evidence type="ECO:0000256" key="6">
    <source>
        <dbReference type="ARBA" id="ARBA00023242"/>
    </source>
</evidence>
<evidence type="ECO:0000256" key="5">
    <source>
        <dbReference type="ARBA" id="ARBA00022833"/>
    </source>
</evidence>
<keyword evidence="5" id="KW-0862">Zinc</keyword>
<feature type="compositionally biased region" description="Basic and acidic residues" evidence="7">
    <location>
        <begin position="328"/>
        <end position="337"/>
    </location>
</feature>
<feature type="domain" description="C2H2-type" evidence="8">
    <location>
        <begin position="542"/>
        <end position="563"/>
    </location>
</feature>
<feature type="domain" description="C2H2-type" evidence="8">
    <location>
        <begin position="768"/>
        <end position="788"/>
    </location>
</feature>
<organism evidence="9 10">
    <name type="scientific">Adineta ricciae</name>
    <name type="common">Rotifer</name>
    <dbReference type="NCBI Taxonomy" id="249248"/>
    <lineage>
        <taxon>Eukaryota</taxon>
        <taxon>Metazoa</taxon>
        <taxon>Spiralia</taxon>
        <taxon>Gnathifera</taxon>
        <taxon>Rotifera</taxon>
        <taxon>Eurotatoria</taxon>
        <taxon>Bdelloidea</taxon>
        <taxon>Adinetida</taxon>
        <taxon>Adinetidae</taxon>
        <taxon>Adineta</taxon>
    </lineage>
</organism>
<dbReference type="PANTHER" id="PTHR24406">
    <property type="entry name" value="TRANSCRIPTIONAL REPRESSOR CTCFL-RELATED"/>
    <property type="match status" value="1"/>
</dbReference>
<name>A0A815RZT2_ADIRI</name>
<evidence type="ECO:0000256" key="7">
    <source>
        <dbReference type="SAM" id="MobiDB-lite"/>
    </source>
</evidence>
<evidence type="ECO:0000256" key="3">
    <source>
        <dbReference type="ARBA" id="ARBA00022737"/>
    </source>
</evidence>
<reference evidence="9" key="1">
    <citation type="submission" date="2021-02" db="EMBL/GenBank/DDBJ databases">
        <authorList>
            <person name="Nowell W R."/>
        </authorList>
    </citation>
    <scope>NUCLEOTIDE SEQUENCE</scope>
</reference>
<dbReference type="PROSITE" id="PS00028">
    <property type="entry name" value="ZINC_FINGER_C2H2_1"/>
    <property type="match status" value="2"/>
</dbReference>
<comment type="caution">
    <text evidence="9">The sequence shown here is derived from an EMBL/GenBank/DDBJ whole genome shotgun (WGS) entry which is preliminary data.</text>
</comment>
<dbReference type="GO" id="GO:0008270">
    <property type="term" value="F:zinc ion binding"/>
    <property type="evidence" value="ECO:0007669"/>
    <property type="project" value="UniProtKB-KW"/>
</dbReference>
<keyword evidence="3" id="KW-0677">Repeat</keyword>
<evidence type="ECO:0000256" key="2">
    <source>
        <dbReference type="ARBA" id="ARBA00022723"/>
    </source>
</evidence>
<sequence>MEDFHHLSSIKRPQEDIITFRESSGSKIKKQNDECVFEEFTRCFAIDDDDIVLLDSPESVSDEIKILLDELINQILNEESLQCQIKQTNCEESYFNQLVRSNQSDDKQQQQPLLSTLFVSESLHTLNQSNSPYSQFLYHLGFDLCLEQNLQTENSLTELQKQTLVQRNQAFHRHRTYRCKHCSFRTDTIYALKHHYRTPHMLPNFPSPHPKYHCIYCAFQTFRIPDLRRHFERKHGYQLISEHSSRRYSCCYCYYDTDDKSSFLKHNKRCEIEQRRTCLANNLLAPCDQLTRTSQKNTHQSIRRKLTDETVENILKCLNNDKHIEPIIIESDHDSSSKSKTSSSDEEFIVSSDEDSSPTGEEQTVNNRDFKIAKECRLKKILQTNSRPASSLPISSISLVPSSSAPASTLPSLSKLLLLNTTPVPSLTSSTLQPLKPSLISIQPKPTTLDDAYQMCNICQCCVYRKDYLKHMNEKHRNPSLQTLSTPISILNNTINNINTTVACLPPTSIVAKPTSRSSSAILLLSTAKMGPQSITLNMIKCPWCDTNFEHIDIITGHLMRYHRMTLAAAKVVVAEQMKIQGTSSSQLSLLFKNEIERMQNEFNDKIYWKISQPKVYLHQIETVSCFMCNIMVDDLDNHLTTIHQTQLETLNSVKQCSLCGIICDQKKPSSLFEHQLLTHTGVCYSSTLKQFIRFEPPPSPSLPVNGKDHARLILPSPSSSGRVLVTQTEKKFGCRKCDTSSRLFTFEELVEHLRKTHDLNVKLHRRCIFCQETFAKGTEYNQHCLEHLNDEQPSIKLKRQRVN</sequence>
<feature type="region of interest" description="Disordered" evidence="7">
    <location>
        <begin position="328"/>
        <end position="366"/>
    </location>
</feature>
<keyword evidence="2" id="KW-0479">Metal-binding</keyword>
<keyword evidence="10" id="KW-1185">Reference proteome</keyword>
<feature type="compositionally biased region" description="Polar residues" evidence="7">
    <location>
        <begin position="357"/>
        <end position="366"/>
    </location>
</feature>
<evidence type="ECO:0000256" key="4">
    <source>
        <dbReference type="ARBA" id="ARBA00022771"/>
    </source>
</evidence>
<keyword evidence="6" id="KW-0539">Nucleus</keyword>
<evidence type="ECO:0000256" key="1">
    <source>
        <dbReference type="ARBA" id="ARBA00004123"/>
    </source>
</evidence>
<dbReference type="EMBL" id="CAJNOR010004221">
    <property type="protein sequence ID" value="CAF1485289.1"/>
    <property type="molecule type" value="Genomic_DNA"/>
</dbReference>
<evidence type="ECO:0000313" key="10">
    <source>
        <dbReference type="Proteomes" id="UP000663828"/>
    </source>
</evidence>
<dbReference type="InterPro" id="IPR013087">
    <property type="entry name" value="Znf_C2H2_type"/>
</dbReference>
<dbReference type="AlphaFoldDB" id="A0A815RZT2"/>
<accession>A0A815RZT2</accession>
<protein>
    <recommendedName>
        <fullName evidence="8">C2H2-type domain-containing protein</fullName>
    </recommendedName>
</protein>
<keyword evidence="4" id="KW-0863">Zinc-finger</keyword>
<dbReference type="Proteomes" id="UP000663828">
    <property type="component" value="Unassembled WGS sequence"/>
</dbReference>
<evidence type="ECO:0000313" key="9">
    <source>
        <dbReference type="EMBL" id="CAF1485289.1"/>
    </source>
</evidence>
<proteinExistence type="predicted"/>
<gene>
    <name evidence="9" type="ORF">XAT740_LOCUS38769</name>
</gene>
<feature type="compositionally biased region" description="Acidic residues" evidence="7">
    <location>
        <begin position="344"/>
        <end position="356"/>
    </location>
</feature>
<dbReference type="InterPro" id="IPR050888">
    <property type="entry name" value="ZnF_C2H2-type_TF"/>
</dbReference>
<evidence type="ECO:0000259" key="8">
    <source>
        <dbReference type="PROSITE" id="PS00028"/>
    </source>
</evidence>